<dbReference type="InterPro" id="IPR053162">
    <property type="entry name" value="DnaD"/>
</dbReference>
<dbReference type="Gene3D" id="1.10.10.10">
    <property type="entry name" value="Winged helix-like DNA-binding domain superfamily/Winged helix DNA-binding domain"/>
    <property type="match status" value="1"/>
</dbReference>
<dbReference type="EMBL" id="WHYR01000037">
    <property type="protein sequence ID" value="MQL53067.1"/>
    <property type="molecule type" value="Genomic_DNA"/>
</dbReference>
<dbReference type="InterPro" id="IPR036388">
    <property type="entry name" value="WH-like_DNA-bd_sf"/>
</dbReference>
<keyword evidence="5" id="KW-1185">Reference proteome</keyword>
<gene>
    <name evidence="4" type="ORF">GFC01_12540</name>
</gene>
<protein>
    <submittedName>
        <fullName evidence="4">DnaD domain protein</fullName>
    </submittedName>
</protein>
<feature type="domain" description="DnaD N-terminal" evidence="3">
    <location>
        <begin position="33"/>
        <end position="128"/>
    </location>
</feature>
<dbReference type="InterPro" id="IPR034829">
    <property type="entry name" value="DnaD-like_sf"/>
</dbReference>
<dbReference type="Pfam" id="PF07261">
    <property type="entry name" value="DnaB_2"/>
    <property type="match status" value="1"/>
</dbReference>
<dbReference type="InterPro" id="IPR006343">
    <property type="entry name" value="DnaB/C_C"/>
</dbReference>
<dbReference type="RefSeq" id="WP_152947487.1">
    <property type="nucleotide sequence ID" value="NZ_WHYR01000037.1"/>
</dbReference>
<dbReference type="Proteomes" id="UP000441717">
    <property type="component" value="Unassembled WGS sequence"/>
</dbReference>
<comment type="similarity">
    <text evidence="1">Belongs to the DnaB/DnaD family.</text>
</comment>
<dbReference type="NCBIfam" id="TIGR01446">
    <property type="entry name" value="DnaD_dom"/>
    <property type="match status" value="1"/>
</dbReference>
<evidence type="ECO:0000259" key="3">
    <source>
        <dbReference type="Pfam" id="PF21984"/>
    </source>
</evidence>
<dbReference type="SUPFAM" id="SSF158499">
    <property type="entry name" value="DnaD domain-like"/>
    <property type="match status" value="1"/>
</dbReference>
<dbReference type="OrthoDB" id="1652900at2"/>
<evidence type="ECO:0000259" key="2">
    <source>
        <dbReference type="Pfam" id="PF07261"/>
    </source>
</evidence>
<dbReference type="Pfam" id="PF21984">
    <property type="entry name" value="DnaD_N"/>
    <property type="match status" value="1"/>
</dbReference>
<proteinExistence type="inferred from homology"/>
<feature type="domain" description="DnaB/C C-terminal" evidence="2">
    <location>
        <begin position="162"/>
        <end position="231"/>
    </location>
</feature>
<dbReference type="AlphaFoldDB" id="A0A6N7IUE4"/>
<evidence type="ECO:0000313" key="4">
    <source>
        <dbReference type="EMBL" id="MQL53067.1"/>
    </source>
</evidence>
<dbReference type="Gene3D" id="1.10.10.630">
    <property type="entry name" value="DnaD domain-like"/>
    <property type="match status" value="1"/>
</dbReference>
<dbReference type="PANTHER" id="PTHR37293:SF6">
    <property type="entry name" value="DNA REPLICATION PROTEIN DNAD"/>
    <property type="match status" value="1"/>
</dbReference>
<reference evidence="4 5" key="1">
    <citation type="submission" date="2019-10" db="EMBL/GenBank/DDBJ databases">
        <title>Comparative genomics of sulfur disproportionating microorganisms.</title>
        <authorList>
            <person name="Ward L.M."/>
            <person name="Bertran E."/>
            <person name="Johnston D."/>
        </authorList>
    </citation>
    <scope>NUCLEOTIDE SEQUENCE [LARGE SCALE GENOMIC DNA]</scope>
    <source>
        <strain evidence="4 5">DSM 14055</strain>
    </source>
</reference>
<comment type="caution">
    <text evidence="4">The sequence shown here is derived from an EMBL/GenBank/DDBJ whole genome shotgun (WGS) entry which is preliminary data.</text>
</comment>
<name>A0A6N7IUE4_9FIRM</name>
<organism evidence="4 5">
    <name type="scientific">Desulfofundulus thermobenzoicus</name>
    <dbReference type="NCBI Taxonomy" id="29376"/>
    <lineage>
        <taxon>Bacteria</taxon>
        <taxon>Bacillati</taxon>
        <taxon>Bacillota</taxon>
        <taxon>Clostridia</taxon>
        <taxon>Eubacteriales</taxon>
        <taxon>Peptococcaceae</taxon>
        <taxon>Desulfofundulus</taxon>
    </lineage>
</organism>
<dbReference type="InterPro" id="IPR053843">
    <property type="entry name" value="DnaD_N"/>
</dbReference>
<dbReference type="PANTHER" id="PTHR37293">
    <property type="entry name" value="PHAGE REPLICATION PROTEIN-RELATED"/>
    <property type="match status" value="1"/>
</dbReference>
<evidence type="ECO:0000256" key="1">
    <source>
        <dbReference type="ARBA" id="ARBA00093462"/>
    </source>
</evidence>
<accession>A0A6N7IUE4</accession>
<evidence type="ECO:0000313" key="5">
    <source>
        <dbReference type="Proteomes" id="UP000441717"/>
    </source>
</evidence>
<sequence>MTVITGRTVKRYREGNITAAFGADLLLHGSTAIPNLLLRFYRQMELTDEEMMLIIQLLRLRNEERNLLPSVTTLSQCTSQEARQVEQNLSRLLEKELLDITQYYDETADQVINGYDFEPLFEKLSEIWACQRVKEIERTRSLLEKRAPDITRNDFDFALVVKAFEQEFGRPISPIEAEQIRHWTGQVDTTLVLEALRRAVLMGKHNFKYIDSILLEWKKNNLRTLEEVSAYDEQFKKRRKGKHSGANGEPETDQRRKALLKTLYLS</sequence>